<name>A0A6J7LNS1_9ZZZZ</name>
<gene>
    <name evidence="1" type="ORF">UFOPK3772_02943</name>
</gene>
<dbReference type="AlphaFoldDB" id="A0A6J7LNS1"/>
<organism evidence="1">
    <name type="scientific">freshwater metagenome</name>
    <dbReference type="NCBI Taxonomy" id="449393"/>
    <lineage>
        <taxon>unclassified sequences</taxon>
        <taxon>metagenomes</taxon>
        <taxon>ecological metagenomes</taxon>
    </lineage>
</organism>
<evidence type="ECO:0000313" key="1">
    <source>
        <dbReference type="EMBL" id="CAB4967334.1"/>
    </source>
</evidence>
<dbReference type="PANTHER" id="PTHR43000">
    <property type="entry name" value="DTDP-D-GLUCOSE 4,6-DEHYDRATASE-RELATED"/>
    <property type="match status" value="1"/>
</dbReference>
<dbReference type="SUPFAM" id="SSF51735">
    <property type="entry name" value="NAD(P)-binding Rossmann-fold domains"/>
    <property type="match status" value="1"/>
</dbReference>
<dbReference type="EMBL" id="CAFBNE010000138">
    <property type="protein sequence ID" value="CAB4967334.1"/>
    <property type="molecule type" value="Genomic_DNA"/>
</dbReference>
<proteinExistence type="predicted"/>
<dbReference type="InterPro" id="IPR036291">
    <property type="entry name" value="NAD(P)-bd_dom_sf"/>
</dbReference>
<dbReference type="Gene3D" id="3.40.50.720">
    <property type="entry name" value="NAD(P)-binding Rossmann-like Domain"/>
    <property type="match status" value="1"/>
</dbReference>
<sequence>MAEKSFIDATDLAVAVHLIMTEGGLGETYNAGTEAAVSIRHIVEVTATAAGFDFENFVTIAPGRATEDTRYSLEGTKIHDELDWRPQISLDTSVAAMVEWAKANLDALKLQTQRFSLRS</sequence>
<accession>A0A6J7LNS1</accession>
<protein>
    <submittedName>
        <fullName evidence="1">Unannotated protein</fullName>
    </submittedName>
</protein>
<reference evidence="1" key="1">
    <citation type="submission" date="2020-05" db="EMBL/GenBank/DDBJ databases">
        <authorList>
            <person name="Chiriac C."/>
            <person name="Salcher M."/>
            <person name="Ghai R."/>
            <person name="Kavagutti S V."/>
        </authorList>
    </citation>
    <scope>NUCLEOTIDE SEQUENCE</scope>
</reference>